<keyword evidence="7" id="KW-0862">Zinc</keyword>
<feature type="binding site" evidence="8">
    <location>
        <position position="228"/>
    </location>
    <ligand>
        <name>Zn(2+)</name>
        <dbReference type="ChEBI" id="CHEBI:29105"/>
        <label>3</label>
    </ligand>
</feature>
<name>A0A9W6ZTP9_9STRA</name>
<dbReference type="Proteomes" id="UP001165085">
    <property type="component" value="Unassembled WGS sequence"/>
</dbReference>
<evidence type="ECO:0000313" key="14">
    <source>
        <dbReference type="Proteomes" id="UP001165085"/>
    </source>
</evidence>
<dbReference type="GO" id="GO:0005829">
    <property type="term" value="C:cytosol"/>
    <property type="evidence" value="ECO:0007669"/>
    <property type="project" value="TreeGrafter"/>
</dbReference>
<dbReference type="PRINTS" id="PR00599">
    <property type="entry name" value="MAPEPTIDASE"/>
</dbReference>
<comment type="function">
    <text evidence="8 10">Cotranslationally removes the N-terminal methionine from nascent proteins. The N-terminal methionine is often cleaved when the second residue in the primary sequence is small and uncharged (Met-Ala-, Cys, Gly, Pro, Ser, Thr, or Val).</text>
</comment>
<evidence type="ECO:0000256" key="3">
    <source>
        <dbReference type="ARBA" id="ARBA00022670"/>
    </source>
</evidence>
<feature type="binding site" evidence="8">
    <location>
        <position position="366"/>
    </location>
    <ligand>
        <name>Zn(2+)</name>
        <dbReference type="ChEBI" id="CHEBI:29105"/>
        <label>4</label>
        <note>catalytic</note>
    </ligand>
</feature>
<dbReference type="Gene3D" id="3.90.230.10">
    <property type="entry name" value="Creatinase/methionine aminopeptidase superfamily"/>
    <property type="match status" value="1"/>
</dbReference>
<dbReference type="EMBL" id="BRXY01000036">
    <property type="protein sequence ID" value="GMH55765.1"/>
    <property type="molecule type" value="Genomic_DNA"/>
</dbReference>
<comment type="caution">
    <text evidence="13">The sequence shown here is derived from an EMBL/GenBank/DDBJ whole genome shotgun (WGS) entry which is preliminary data.</text>
</comment>
<dbReference type="AlphaFoldDB" id="A0A9W6ZTP9"/>
<gene>
    <name evidence="13" type="ORF">TrST_g2426</name>
</gene>
<dbReference type="CDD" id="cd01086">
    <property type="entry name" value="MetAP1"/>
    <property type="match status" value="1"/>
</dbReference>
<dbReference type="EC" id="3.4.11.18" evidence="10"/>
<dbReference type="PANTHER" id="PTHR43330">
    <property type="entry name" value="METHIONINE AMINOPEPTIDASE"/>
    <property type="match status" value="1"/>
</dbReference>
<evidence type="ECO:0000259" key="12">
    <source>
        <dbReference type="PROSITE" id="PS52013"/>
    </source>
</evidence>
<proteinExistence type="inferred from homology"/>
<feature type="binding site" evidence="8">
    <location>
        <position position="335"/>
    </location>
    <ligand>
        <name>Zn(2+)</name>
        <dbReference type="ChEBI" id="CHEBI:29105"/>
        <label>4</label>
        <note>catalytic</note>
    </ligand>
</feature>
<feature type="binding site" evidence="8">
    <location>
        <position position="302"/>
    </location>
    <ligand>
        <name>Zn(2+)</name>
        <dbReference type="ChEBI" id="CHEBI:29105"/>
        <label>4</label>
        <note>catalytic</note>
    </ligand>
</feature>
<dbReference type="OrthoDB" id="3209743at2759"/>
<dbReference type="HAMAP" id="MF_01974">
    <property type="entry name" value="MetAP_1"/>
    <property type="match status" value="1"/>
</dbReference>
<evidence type="ECO:0000256" key="2">
    <source>
        <dbReference type="ARBA" id="ARBA00022490"/>
    </source>
</evidence>
<dbReference type="InterPro" id="IPR001714">
    <property type="entry name" value="Pept_M24_MAP"/>
</dbReference>
<dbReference type="GO" id="GO:0008270">
    <property type="term" value="F:zinc ion binding"/>
    <property type="evidence" value="ECO:0007669"/>
    <property type="project" value="UniProtKB-KW"/>
</dbReference>
<dbReference type="PROSITE" id="PS00680">
    <property type="entry name" value="MAP_1"/>
    <property type="match status" value="1"/>
</dbReference>
<feature type="domain" description="C6H2-type" evidence="12">
    <location>
        <begin position="1"/>
        <end position="58"/>
    </location>
</feature>
<dbReference type="InterPro" id="IPR002467">
    <property type="entry name" value="Pept_M24A_MAP1"/>
</dbReference>
<dbReference type="GO" id="GO:0070006">
    <property type="term" value="F:metalloaminopeptidase activity"/>
    <property type="evidence" value="ECO:0007669"/>
    <property type="project" value="UniProtKB-UniRule"/>
</dbReference>
<accession>A0A9W6ZTP9</accession>
<dbReference type="InterPro" id="IPR031615">
    <property type="entry name" value="Zfn-C6H2"/>
</dbReference>
<comment type="similarity">
    <text evidence="8 9">Belongs to the peptidase M24A family. Methionine aminopeptidase type 1 subfamily.</text>
</comment>
<keyword evidence="4 8" id="KW-0479">Metal-binding</keyword>
<protein>
    <recommendedName>
        <fullName evidence="10">Methionine aminopeptidase</fullName>
        <ecNumber evidence="10">3.4.11.18</ecNumber>
    </recommendedName>
</protein>
<evidence type="ECO:0000256" key="1">
    <source>
        <dbReference type="ARBA" id="ARBA00022438"/>
    </source>
</evidence>
<evidence type="ECO:0000256" key="5">
    <source>
        <dbReference type="ARBA" id="ARBA00022771"/>
    </source>
</evidence>
<evidence type="ECO:0000313" key="13">
    <source>
        <dbReference type="EMBL" id="GMH55765.1"/>
    </source>
</evidence>
<dbReference type="GO" id="GO:0006508">
    <property type="term" value="P:proteolysis"/>
    <property type="evidence" value="ECO:0007669"/>
    <property type="project" value="UniProtKB-KW"/>
</dbReference>
<reference evidence="14" key="1">
    <citation type="journal article" date="2023" name="Commun. Biol.">
        <title>Genome analysis of Parmales, the sister group of diatoms, reveals the evolutionary specialization of diatoms from phago-mixotrophs to photoautotrophs.</title>
        <authorList>
            <person name="Ban H."/>
            <person name="Sato S."/>
            <person name="Yoshikawa S."/>
            <person name="Yamada K."/>
            <person name="Nakamura Y."/>
            <person name="Ichinomiya M."/>
            <person name="Sato N."/>
            <person name="Blanc-Mathieu R."/>
            <person name="Endo H."/>
            <person name="Kuwata A."/>
            <person name="Ogata H."/>
        </authorList>
    </citation>
    <scope>NUCLEOTIDE SEQUENCE [LARGE SCALE GENOMIC DNA]</scope>
    <source>
        <strain evidence="14">NIES 3701</strain>
    </source>
</reference>
<dbReference type="GO" id="GO:0004239">
    <property type="term" value="F:initiator methionyl aminopeptidase activity"/>
    <property type="evidence" value="ECO:0007669"/>
    <property type="project" value="UniProtKB-UniRule"/>
</dbReference>
<comment type="subcellular location">
    <subcellularLocation>
        <location evidence="8">Cytoplasm</location>
    </subcellularLocation>
</comment>
<comment type="catalytic activity">
    <reaction evidence="8 10">
        <text>Release of N-terminal amino acids, preferentially methionine, from peptides and arylamides.</text>
        <dbReference type="EC" id="3.4.11.18"/>
    </reaction>
</comment>
<evidence type="ECO:0000256" key="10">
    <source>
        <dbReference type="RuleBase" id="RU003653"/>
    </source>
</evidence>
<dbReference type="NCBIfam" id="TIGR00500">
    <property type="entry name" value="met_pdase_I"/>
    <property type="match status" value="1"/>
</dbReference>
<feature type="binding site" evidence="8">
    <location>
        <position position="239"/>
    </location>
    <ligand>
        <name>Zn(2+)</name>
        <dbReference type="ChEBI" id="CHEBI:29105"/>
        <label>4</label>
        <note>catalytic</note>
    </ligand>
</feature>
<keyword evidence="6 8" id="KW-0378">Hydrolase</keyword>
<keyword evidence="1 8" id="KW-0031">Aminopeptidase</keyword>
<keyword evidence="5 9" id="KW-0863">Zinc-finger</keyword>
<evidence type="ECO:0000256" key="9">
    <source>
        <dbReference type="PROSITE-ProRule" id="PRU01357"/>
    </source>
</evidence>
<feature type="binding site" evidence="8">
    <location>
        <position position="239"/>
    </location>
    <ligand>
        <name>Zn(2+)</name>
        <dbReference type="ChEBI" id="CHEBI:29105"/>
        <label>3</label>
    </ligand>
</feature>
<evidence type="ECO:0000256" key="8">
    <source>
        <dbReference type="HAMAP-Rule" id="MF_03174"/>
    </source>
</evidence>
<feature type="binding site" evidence="8">
    <location>
        <position position="309"/>
    </location>
    <ligand>
        <name>a protein</name>
        <dbReference type="ChEBI" id="CHEBI:16541"/>
    </ligand>
    <ligandPart>
        <name>N-terminal L-methionine residue</name>
        <dbReference type="ChEBI" id="CHEBI:64731"/>
    </ligandPart>
</feature>
<comment type="cofactor">
    <cofactor evidence="8">
        <name>Zn(2+)</name>
        <dbReference type="ChEBI" id="CHEBI:29105"/>
    </cofactor>
    <cofactor evidence="8">
        <name>Co(2+)</name>
        <dbReference type="ChEBI" id="CHEBI:48828"/>
    </cofactor>
    <cofactor evidence="8">
        <name>Mn(2+)</name>
        <dbReference type="ChEBI" id="CHEBI:29035"/>
    </cofactor>
    <cofactor evidence="8">
        <name>Fe(2+)</name>
        <dbReference type="ChEBI" id="CHEBI:29033"/>
    </cofactor>
    <text evidence="8">Binds 2 divalent metal cations per subunit. Has a high-affinity and a low affinity metal-binding site. The true nature of the physiological cofactor is under debate. The enzyme is active with zinc, cobalt, manganese or divalent iron ions. Has high activity with zinc; zinc cofactor is transferred into the active site region by the ZNG1 zinc chaperone.</text>
</comment>
<keyword evidence="3 8" id="KW-0645">Protease</keyword>
<dbReference type="SUPFAM" id="SSF55920">
    <property type="entry name" value="Creatinase/aminopeptidase"/>
    <property type="match status" value="1"/>
</dbReference>
<evidence type="ECO:0000256" key="6">
    <source>
        <dbReference type="ARBA" id="ARBA00022801"/>
    </source>
</evidence>
<organism evidence="13 14">
    <name type="scientific">Triparma strigata</name>
    <dbReference type="NCBI Taxonomy" id="1606541"/>
    <lineage>
        <taxon>Eukaryota</taxon>
        <taxon>Sar</taxon>
        <taxon>Stramenopiles</taxon>
        <taxon>Ochrophyta</taxon>
        <taxon>Bolidophyceae</taxon>
        <taxon>Parmales</taxon>
        <taxon>Triparmaceae</taxon>
        <taxon>Triparma</taxon>
    </lineage>
</organism>
<feature type="binding site" evidence="8">
    <location>
        <position position="211"/>
    </location>
    <ligand>
        <name>a protein</name>
        <dbReference type="ChEBI" id="CHEBI:16541"/>
    </ligand>
    <ligandPart>
        <name>N-terminal L-methionine residue</name>
        <dbReference type="ChEBI" id="CHEBI:64731"/>
    </ligandPart>
</feature>
<dbReference type="Pfam" id="PF15801">
    <property type="entry name" value="zf-C6H2"/>
    <property type="match status" value="1"/>
</dbReference>
<dbReference type="Pfam" id="PF00557">
    <property type="entry name" value="Peptidase_M24"/>
    <property type="match status" value="1"/>
</dbReference>
<keyword evidence="14" id="KW-1185">Reference proteome</keyword>
<dbReference type="InterPro" id="IPR036005">
    <property type="entry name" value="Creatinase/aminopeptidase-like"/>
</dbReference>
<feature type="binding site" evidence="8">
    <location>
        <position position="366"/>
    </location>
    <ligand>
        <name>Zn(2+)</name>
        <dbReference type="ChEBI" id="CHEBI:29105"/>
        <label>3</label>
    </ligand>
</feature>
<feature type="region of interest" description="Disordered" evidence="11">
    <location>
        <begin position="92"/>
        <end position="135"/>
    </location>
</feature>
<comment type="subunit">
    <text evidence="8">Associates with the 60S ribosomal subunit of the 80S translational complex.</text>
</comment>
<evidence type="ECO:0000256" key="11">
    <source>
        <dbReference type="SAM" id="MobiDB-lite"/>
    </source>
</evidence>
<dbReference type="PANTHER" id="PTHR43330:SF7">
    <property type="entry name" value="METHIONINE AMINOPEPTIDASE 1"/>
    <property type="match status" value="1"/>
</dbReference>
<evidence type="ECO:0000256" key="4">
    <source>
        <dbReference type="ARBA" id="ARBA00022723"/>
    </source>
</evidence>
<keyword evidence="2 8" id="KW-0963">Cytoplasm</keyword>
<evidence type="ECO:0000256" key="7">
    <source>
        <dbReference type="ARBA" id="ARBA00022833"/>
    </source>
</evidence>
<dbReference type="InterPro" id="IPR000994">
    <property type="entry name" value="Pept_M24"/>
</dbReference>
<comment type="cofactor">
    <cofactor evidence="10">
        <name>Co(2+)</name>
        <dbReference type="ChEBI" id="CHEBI:48828"/>
    </cofactor>
    <cofactor evidence="10">
        <name>Zn(2+)</name>
        <dbReference type="ChEBI" id="CHEBI:29105"/>
    </cofactor>
    <cofactor evidence="10">
        <name>Mn(2+)</name>
        <dbReference type="ChEBI" id="CHEBI:29035"/>
    </cofactor>
    <cofactor evidence="10">
        <name>Fe(2+)</name>
        <dbReference type="ChEBI" id="CHEBI:29033"/>
    </cofactor>
    <text evidence="10">Binds 2 divalent metal cations per subunit. Has a high-affinity and a low affinity metal-binding site. The true nature of the physiological cofactor is under debate. The enzyme is active with cobalt, zinc, manganese or divalent iron ions.</text>
</comment>
<dbReference type="PROSITE" id="PS52013">
    <property type="entry name" value="ZF_C6H2"/>
    <property type="match status" value="1"/>
</dbReference>
<sequence length="397" mass="44027">MPTCANTECTKPERETATMACPTCLTLPLQPAYFCCQECFKAAWPTHKKIHKLGKQLQAAQAQKQLEERKGMEIPEELRRTMPEWATNYRFSGPLRPCQQSPRRTIPSHIPRPDYATHPAGVSQSEQSDKSSGKSIKCYSGEELERVKHACKMGREVLDLAGAALRVGVTCDEIDRVVHEACIERSCYPSPLNYYQFPKSVCTSVNEVICHGIPDYYEVKDGDIVNIDVTTYVGGCHGDLNETFMVGNVDAEGQKLVQCAFECLQSALAFCKPGTLYRDLGNKINKVAKSHGCSVVKTYCGHGIGSLFHTSPNVPHYAKNKAKGVMAPGHVFTVEPMINLGSWEDITWDDNWTAVTGDGSRSAQFEHTVIVTETGTEILTARDDEPVMVWDASKNQR</sequence>